<dbReference type="Proteomes" id="UP001501444">
    <property type="component" value="Unassembled WGS sequence"/>
</dbReference>
<feature type="transmembrane region" description="Helical" evidence="1">
    <location>
        <begin position="204"/>
        <end position="226"/>
    </location>
</feature>
<feature type="transmembrane region" description="Helical" evidence="1">
    <location>
        <begin position="137"/>
        <end position="159"/>
    </location>
</feature>
<dbReference type="InterPro" id="IPR029787">
    <property type="entry name" value="Nucleotide_cyclase"/>
</dbReference>
<feature type="transmembrane region" description="Helical" evidence="1">
    <location>
        <begin position="23"/>
        <end position="41"/>
    </location>
</feature>
<sequence>MILDTGRSADFGRVARMRFQANAWWWYLLGGLPVAIAAPLLPTSAQLLTYAFASACAVGVLVARLRAGKADQRRTWWLLAAAMSCAGLADLCWSVAVALGHPGSGMPAVDATYFAMYPLIAAGLLSLPSTSRYGSKLVGFTEAGIALCTAVVVTWVLLYDPLVRHQPGHPVSLTVALYPPLDLLILATAVRMVVASGTLRGTNLLLLGGAACLLTADVSYFVSAALGGSWAGPGPTVACWVATYSCIAAAVLHPSASTPSPPALPSSSRWVTVVYAVVVLIGPAATAYSLLAQLDRGVFDALDVVVPLAPAAVTAVLLVIRLGHAGRIEQRRALDLQESLRQQSQMQALLRHHALHDALTGLPNRRLLDDRLVELLTGGGGGGLVLFDLDGFKDVNDRFGHPTGDALLIAVGRRLEGLLTPGDTLARLGGDEFALLCPRASEAELLERGERMLAALRQPVDVGGAELFVSATAGARQFGAAAGPTTVLSDADVALYAAKAAGKDRVLPFDEQLRDQQLQRSRTAEQLRAALAADELAVHYQPIVALDGNRVIGVEALVRWCPPGGAPIGPDRFIPAAEASGLIVALGDWVLARACRDAAPWHARHGAGVSVNVSPRQLAEPDFVCRVHRALEASGLPGAALTLEITEGVLVGAGPQAELTIAHLTALRAIGVRVAIDDFGTGYSSLAYLRDLPIDILKIDRSFLPHSSDDVAGQTALVRAIVDLARSLGLITVAEGVETEEHAELLRRLGCDRVQGYLLGRPAPAAATAHAFAPELVAS</sequence>
<reference evidence="4 5" key="1">
    <citation type="journal article" date="2019" name="Int. J. Syst. Evol. Microbiol.">
        <title>The Global Catalogue of Microorganisms (GCM) 10K type strain sequencing project: providing services to taxonomists for standard genome sequencing and annotation.</title>
        <authorList>
            <consortium name="The Broad Institute Genomics Platform"/>
            <consortium name="The Broad Institute Genome Sequencing Center for Infectious Disease"/>
            <person name="Wu L."/>
            <person name="Ma J."/>
        </authorList>
    </citation>
    <scope>NUCLEOTIDE SEQUENCE [LARGE SCALE GENOMIC DNA]</scope>
    <source>
        <strain evidence="4 5">JCM 3272</strain>
    </source>
</reference>
<feature type="transmembrane region" description="Helical" evidence="1">
    <location>
        <begin position="77"/>
        <end position="99"/>
    </location>
</feature>
<evidence type="ECO:0000259" key="2">
    <source>
        <dbReference type="PROSITE" id="PS50883"/>
    </source>
</evidence>
<dbReference type="PANTHER" id="PTHR44757">
    <property type="entry name" value="DIGUANYLATE CYCLASE DGCP"/>
    <property type="match status" value="1"/>
</dbReference>
<dbReference type="PANTHER" id="PTHR44757:SF2">
    <property type="entry name" value="BIOFILM ARCHITECTURE MAINTENANCE PROTEIN MBAA"/>
    <property type="match status" value="1"/>
</dbReference>
<dbReference type="EMBL" id="BAAARV010000071">
    <property type="protein sequence ID" value="GAA2371399.1"/>
    <property type="molecule type" value="Genomic_DNA"/>
</dbReference>
<dbReference type="PROSITE" id="PS50883">
    <property type="entry name" value="EAL"/>
    <property type="match status" value="1"/>
</dbReference>
<dbReference type="InterPro" id="IPR001633">
    <property type="entry name" value="EAL_dom"/>
</dbReference>
<proteinExistence type="predicted"/>
<gene>
    <name evidence="4" type="ORF">GCM10010170_072800</name>
</gene>
<dbReference type="Gene3D" id="3.20.20.450">
    <property type="entry name" value="EAL domain"/>
    <property type="match status" value="1"/>
</dbReference>
<evidence type="ECO:0000313" key="4">
    <source>
        <dbReference type="EMBL" id="GAA2371399.1"/>
    </source>
</evidence>
<feature type="transmembrane region" description="Helical" evidence="1">
    <location>
        <begin position="273"/>
        <end position="292"/>
    </location>
</feature>
<keyword evidence="1" id="KW-1133">Transmembrane helix</keyword>
<dbReference type="NCBIfam" id="TIGR00254">
    <property type="entry name" value="GGDEF"/>
    <property type="match status" value="1"/>
</dbReference>
<feature type="transmembrane region" description="Helical" evidence="1">
    <location>
        <begin position="171"/>
        <end position="192"/>
    </location>
</feature>
<dbReference type="SUPFAM" id="SSF55073">
    <property type="entry name" value="Nucleotide cyclase"/>
    <property type="match status" value="1"/>
</dbReference>
<dbReference type="Pfam" id="PF00563">
    <property type="entry name" value="EAL"/>
    <property type="match status" value="1"/>
</dbReference>
<dbReference type="InterPro" id="IPR052155">
    <property type="entry name" value="Biofilm_reg_signaling"/>
</dbReference>
<feature type="transmembrane region" description="Helical" evidence="1">
    <location>
        <begin position="304"/>
        <end position="322"/>
    </location>
</feature>
<dbReference type="SUPFAM" id="SSF141868">
    <property type="entry name" value="EAL domain-like"/>
    <property type="match status" value="1"/>
</dbReference>
<comment type="caution">
    <text evidence="4">The sequence shown here is derived from an EMBL/GenBank/DDBJ whole genome shotgun (WGS) entry which is preliminary data.</text>
</comment>
<dbReference type="SMART" id="SM00267">
    <property type="entry name" value="GGDEF"/>
    <property type="match status" value="1"/>
</dbReference>
<feature type="domain" description="GGDEF" evidence="3">
    <location>
        <begin position="380"/>
        <end position="511"/>
    </location>
</feature>
<accession>A0ABN3H7G9</accession>
<evidence type="ECO:0000256" key="1">
    <source>
        <dbReference type="SAM" id="Phobius"/>
    </source>
</evidence>
<keyword evidence="1" id="KW-0812">Transmembrane</keyword>
<name>A0ABN3H7G9_9ACTN</name>
<evidence type="ECO:0000259" key="3">
    <source>
        <dbReference type="PROSITE" id="PS50887"/>
    </source>
</evidence>
<dbReference type="CDD" id="cd01948">
    <property type="entry name" value="EAL"/>
    <property type="match status" value="1"/>
</dbReference>
<keyword evidence="5" id="KW-1185">Reference proteome</keyword>
<feature type="transmembrane region" description="Helical" evidence="1">
    <location>
        <begin position="47"/>
        <end position="65"/>
    </location>
</feature>
<feature type="transmembrane region" description="Helical" evidence="1">
    <location>
        <begin position="111"/>
        <end position="130"/>
    </location>
</feature>
<feature type="domain" description="EAL" evidence="2">
    <location>
        <begin position="520"/>
        <end position="776"/>
    </location>
</feature>
<dbReference type="CDD" id="cd01949">
    <property type="entry name" value="GGDEF"/>
    <property type="match status" value="1"/>
</dbReference>
<organism evidence="4 5">
    <name type="scientific">Dactylosporangium salmoneum</name>
    <dbReference type="NCBI Taxonomy" id="53361"/>
    <lineage>
        <taxon>Bacteria</taxon>
        <taxon>Bacillati</taxon>
        <taxon>Actinomycetota</taxon>
        <taxon>Actinomycetes</taxon>
        <taxon>Micromonosporales</taxon>
        <taxon>Micromonosporaceae</taxon>
        <taxon>Dactylosporangium</taxon>
    </lineage>
</organism>
<dbReference type="Gene3D" id="3.30.70.270">
    <property type="match status" value="1"/>
</dbReference>
<dbReference type="InterPro" id="IPR035919">
    <property type="entry name" value="EAL_sf"/>
</dbReference>
<dbReference type="PROSITE" id="PS50887">
    <property type="entry name" value="GGDEF"/>
    <property type="match status" value="1"/>
</dbReference>
<dbReference type="InterPro" id="IPR000160">
    <property type="entry name" value="GGDEF_dom"/>
</dbReference>
<dbReference type="Pfam" id="PF00990">
    <property type="entry name" value="GGDEF"/>
    <property type="match status" value="1"/>
</dbReference>
<evidence type="ECO:0000313" key="5">
    <source>
        <dbReference type="Proteomes" id="UP001501444"/>
    </source>
</evidence>
<dbReference type="InterPro" id="IPR043128">
    <property type="entry name" value="Rev_trsase/Diguanyl_cyclase"/>
</dbReference>
<keyword evidence="1" id="KW-0472">Membrane</keyword>
<protein>
    <submittedName>
        <fullName evidence="4">Bifunctional diguanylate cyclase/phosphodiesterase</fullName>
    </submittedName>
</protein>
<dbReference type="SMART" id="SM00052">
    <property type="entry name" value="EAL"/>
    <property type="match status" value="1"/>
</dbReference>